<dbReference type="PANTHER" id="PTHR22935:SF97">
    <property type="entry name" value="BETA-LACTAMASE-RELATED DOMAIN-CONTAINING PROTEIN"/>
    <property type="match status" value="1"/>
</dbReference>
<dbReference type="OMA" id="KMGEQWE"/>
<dbReference type="Pfam" id="PF26335">
    <property type="entry name" value="ARB_00930_C"/>
    <property type="match status" value="1"/>
</dbReference>
<dbReference type="KEGG" id="pfy:PFICI_15109"/>
<dbReference type="AlphaFoldDB" id="W3WH94"/>
<dbReference type="RefSeq" id="XP_007841881.1">
    <property type="nucleotide sequence ID" value="XM_007843690.1"/>
</dbReference>
<dbReference type="HOGENOM" id="CLU_019706_0_0_1"/>
<evidence type="ECO:0000259" key="3">
    <source>
        <dbReference type="Pfam" id="PF26335"/>
    </source>
</evidence>
<dbReference type="eggNOG" id="ENOG502SKZU">
    <property type="taxonomic scope" value="Eukaryota"/>
</dbReference>
<proteinExistence type="predicted"/>
<dbReference type="InterPro" id="IPR001466">
    <property type="entry name" value="Beta-lactam-related"/>
</dbReference>
<gene>
    <name evidence="4" type="ORF">PFICI_15109</name>
</gene>
<evidence type="ECO:0000256" key="1">
    <source>
        <dbReference type="SAM" id="SignalP"/>
    </source>
</evidence>
<sequence>MHCKNSLLNLAILTTLTIAKGQTDYQPCPLLRAYYPAPNLDKSSDAVQNFAQEFTSVFDSLIESSGSDDFGAITPNTTSFSVVLFSGSDSAGDDPIIFEYHHTATRLETAEIVTAQTVFPIGTLTQLFTVYAWLVVTADGSWASPITEFLPELKQKSPSTSGYDIDLVVDWESITVGSLASHMSGLVRNSDACNLVEACDKQAFVEAISVQVPYFLADTTPIISNAAFQLLAYAIETRSGQLFSDYLAKSILEPSNMTQSGLLRADTQVFGDSLNFTATGEQAALSLYTSTSDLARAGHAMLSSLLVTPDQTRRWLQPVSDTSNLRNGVGRPWEIYHAGKYANSSILDVYTKTGTLRRYSSYFGLAPDFDAGFAILAHDIDGNPDLNVYADVVSLALLTLAELASKEAAAMFAGEYAASNGSSYAVLNVTDEGPGLVVSQFVVNGSDIRSEAAVRTGIEIENLDMRLYPSNVVSGSLRQFVAVFQDRSALVDMGTPTCITWMDVGTLQGIPTRYIIEVDDSEVAVGLRIPDRQIRLEKS</sequence>
<dbReference type="Pfam" id="PF00144">
    <property type="entry name" value="Beta-lactamase"/>
    <property type="match status" value="1"/>
</dbReference>
<dbReference type="InterPro" id="IPR051478">
    <property type="entry name" value="Beta-lactamase-like_AB/R"/>
</dbReference>
<feature type="signal peptide" evidence="1">
    <location>
        <begin position="1"/>
        <end position="21"/>
    </location>
</feature>
<keyword evidence="1" id="KW-0732">Signal</keyword>
<evidence type="ECO:0000313" key="4">
    <source>
        <dbReference type="EMBL" id="ETS73164.1"/>
    </source>
</evidence>
<keyword evidence="5" id="KW-1185">Reference proteome</keyword>
<dbReference type="InterPro" id="IPR058664">
    <property type="entry name" value="ARB_00930-like_C"/>
</dbReference>
<protein>
    <submittedName>
        <fullName evidence="4">Uncharacterized protein</fullName>
    </submittedName>
</protein>
<reference evidence="5" key="1">
    <citation type="journal article" date="2015" name="BMC Genomics">
        <title>Genomic and transcriptomic analysis of the endophytic fungus Pestalotiopsis fici reveals its lifestyle and high potential for synthesis of natural products.</title>
        <authorList>
            <person name="Wang X."/>
            <person name="Zhang X."/>
            <person name="Liu L."/>
            <person name="Xiang M."/>
            <person name="Wang W."/>
            <person name="Sun X."/>
            <person name="Che Y."/>
            <person name="Guo L."/>
            <person name="Liu G."/>
            <person name="Guo L."/>
            <person name="Wang C."/>
            <person name="Yin W.B."/>
            <person name="Stadler M."/>
            <person name="Zhang X."/>
            <person name="Liu X."/>
        </authorList>
    </citation>
    <scope>NUCLEOTIDE SEQUENCE [LARGE SCALE GENOMIC DNA]</scope>
    <source>
        <strain evidence="5">W106-1 / CGMCC3.15140</strain>
    </source>
</reference>
<dbReference type="Proteomes" id="UP000030651">
    <property type="component" value="Unassembled WGS sequence"/>
</dbReference>
<feature type="domain" description="Beta-lactamase-related" evidence="2">
    <location>
        <begin position="106"/>
        <end position="393"/>
    </location>
</feature>
<evidence type="ECO:0000259" key="2">
    <source>
        <dbReference type="Pfam" id="PF00144"/>
    </source>
</evidence>
<dbReference type="EMBL" id="KI912123">
    <property type="protein sequence ID" value="ETS73164.1"/>
    <property type="molecule type" value="Genomic_DNA"/>
</dbReference>
<dbReference type="InterPro" id="IPR012338">
    <property type="entry name" value="Beta-lactam/transpept-like"/>
</dbReference>
<feature type="domain" description="Beta-lactamase-like ARB-00930-like C-terminal" evidence="3">
    <location>
        <begin position="404"/>
        <end position="538"/>
    </location>
</feature>
<accession>W3WH94</accession>
<dbReference type="OrthoDB" id="10250282at2759"/>
<dbReference type="SUPFAM" id="SSF56601">
    <property type="entry name" value="beta-lactamase/transpeptidase-like"/>
    <property type="match status" value="1"/>
</dbReference>
<dbReference type="PANTHER" id="PTHR22935">
    <property type="entry name" value="PENICILLIN-BINDING PROTEIN"/>
    <property type="match status" value="1"/>
</dbReference>
<organism evidence="4 5">
    <name type="scientific">Pestalotiopsis fici (strain W106-1 / CGMCC3.15140)</name>
    <dbReference type="NCBI Taxonomy" id="1229662"/>
    <lineage>
        <taxon>Eukaryota</taxon>
        <taxon>Fungi</taxon>
        <taxon>Dikarya</taxon>
        <taxon>Ascomycota</taxon>
        <taxon>Pezizomycotina</taxon>
        <taxon>Sordariomycetes</taxon>
        <taxon>Xylariomycetidae</taxon>
        <taxon>Amphisphaeriales</taxon>
        <taxon>Sporocadaceae</taxon>
        <taxon>Pestalotiopsis</taxon>
    </lineage>
</organism>
<feature type="chain" id="PRO_5004833498" evidence="1">
    <location>
        <begin position="22"/>
        <end position="539"/>
    </location>
</feature>
<dbReference type="GeneID" id="19280122"/>
<evidence type="ECO:0000313" key="5">
    <source>
        <dbReference type="Proteomes" id="UP000030651"/>
    </source>
</evidence>
<dbReference type="Gene3D" id="3.40.710.10">
    <property type="entry name" value="DD-peptidase/beta-lactamase superfamily"/>
    <property type="match status" value="1"/>
</dbReference>
<name>W3WH94_PESFW</name>
<dbReference type="InParanoid" id="W3WH94"/>